<name>H8GS78_DEIGI</name>
<proteinExistence type="predicted"/>
<sequence length="136" mass="14320">MPAALALPQYRTAAIRQFHYDEGNPLWEYDRRVMACTFCHVKASGGAPWNPFGEEIRAAFRADAQAGGRAKFPAVLGGVLAAGKDADGDGYSDALEVWARTLPGDPQSRPDRPVAEVQAAFGAAGGTALYLPGGGK</sequence>
<keyword evidence="2" id="KW-1185">Reference proteome</keyword>
<protein>
    <submittedName>
        <fullName evidence="1">Uncharacterized protein</fullName>
    </submittedName>
</protein>
<dbReference type="KEGG" id="dgo:DGo_CA0046"/>
<evidence type="ECO:0000313" key="1">
    <source>
        <dbReference type="EMBL" id="AFD23973.1"/>
    </source>
</evidence>
<dbReference type="HOGENOM" id="CLU_1872020_0_0_0"/>
<gene>
    <name evidence="1" type="ordered locus">DGo_CA0046</name>
</gene>
<dbReference type="AlphaFoldDB" id="H8GS78"/>
<dbReference type="eggNOG" id="COG4244">
    <property type="taxonomic scope" value="Bacteria"/>
</dbReference>
<dbReference type="STRING" id="745776.DGo_CA0046"/>
<dbReference type="Proteomes" id="UP000007575">
    <property type="component" value="Chromosome"/>
</dbReference>
<reference evidence="1 2" key="1">
    <citation type="journal article" date="2012" name="PLoS ONE">
        <title>Genome sequence and transcriptome analysis of the radioresistant bacterium Deinococcus gobiensis: insights into the extreme environmental adaptations.</title>
        <authorList>
            <person name="Yuan M."/>
            <person name="Chen M."/>
            <person name="Zhang W."/>
            <person name="Lu W."/>
            <person name="Wang J."/>
            <person name="Yang M."/>
            <person name="Zhao P."/>
            <person name="Tang R."/>
            <person name="Li X."/>
            <person name="Hao Y."/>
            <person name="Zhou Z."/>
            <person name="Zhan Y."/>
            <person name="Yu H."/>
            <person name="Teng C."/>
            <person name="Yan Y."/>
            <person name="Ping S."/>
            <person name="Wang Y."/>
            <person name="Lin M."/>
        </authorList>
    </citation>
    <scope>NUCLEOTIDE SEQUENCE [LARGE SCALE GENOMIC DNA]</scope>
    <source>
        <strain evidence="1 2">I-0</strain>
    </source>
</reference>
<accession>H8GS78</accession>
<organism evidence="1 2">
    <name type="scientific">Deinococcus gobiensis (strain DSM 21396 / JCM 16679 / CGMCC 1.7299 / I-0)</name>
    <dbReference type="NCBI Taxonomy" id="745776"/>
    <lineage>
        <taxon>Bacteria</taxon>
        <taxon>Thermotogati</taxon>
        <taxon>Deinococcota</taxon>
        <taxon>Deinococci</taxon>
        <taxon>Deinococcales</taxon>
        <taxon>Deinococcaceae</taxon>
        <taxon>Deinococcus</taxon>
    </lineage>
</organism>
<dbReference type="PATRIC" id="fig|745776.4.peg.48"/>
<evidence type="ECO:0000313" key="2">
    <source>
        <dbReference type="Proteomes" id="UP000007575"/>
    </source>
</evidence>
<dbReference type="EMBL" id="CP002191">
    <property type="protein sequence ID" value="AFD23973.1"/>
    <property type="molecule type" value="Genomic_DNA"/>
</dbReference>